<evidence type="ECO:0000313" key="3">
    <source>
        <dbReference type="EMBL" id="QDH20233.1"/>
    </source>
</evidence>
<dbReference type="Pfam" id="PF02493">
    <property type="entry name" value="MORN"/>
    <property type="match status" value="3"/>
</dbReference>
<dbReference type="PANTHER" id="PTHR23084:SF263">
    <property type="entry name" value="MORN REPEAT-CONTAINING PROTEIN 1"/>
    <property type="match status" value="1"/>
</dbReference>
<gene>
    <name evidence="3" type="ORF">FFV09_04790</name>
</gene>
<evidence type="ECO:0000256" key="1">
    <source>
        <dbReference type="ARBA" id="ARBA00022737"/>
    </source>
</evidence>
<dbReference type="SMART" id="SM00698">
    <property type="entry name" value="MORN"/>
    <property type="match status" value="2"/>
</dbReference>
<name>A0A4Y6URF9_SACBS</name>
<dbReference type="AlphaFoldDB" id="A0A4Y6URF9"/>
<dbReference type="Proteomes" id="UP000316968">
    <property type="component" value="Chromosome"/>
</dbReference>
<dbReference type="KEGG" id="saca:FFV09_04790"/>
<accession>A0A4Y6URF9</accession>
<protein>
    <recommendedName>
        <fullName evidence="5">MORN repeat-containing protein</fullName>
    </recommendedName>
</protein>
<reference evidence="3 4" key="1">
    <citation type="submission" date="2019-06" db="EMBL/GenBank/DDBJ databases">
        <title>Saccharibacillus brassicae sp. nov., an endophytic bacterium isolated from Chinese cabbage seeds (Brassica pekinensis).</title>
        <authorList>
            <person name="Jiang L."/>
            <person name="Lee J."/>
            <person name="Kim S.W."/>
        </authorList>
    </citation>
    <scope>NUCLEOTIDE SEQUENCE [LARGE SCALE GENOMIC DNA]</scope>
    <source>
        <strain evidence="4">KCTC 43072 / ATSA2</strain>
    </source>
</reference>
<keyword evidence="4" id="KW-1185">Reference proteome</keyword>
<dbReference type="EMBL" id="CP041217">
    <property type="protein sequence ID" value="QDH20233.1"/>
    <property type="molecule type" value="Genomic_DNA"/>
</dbReference>
<dbReference type="SUPFAM" id="SSF82185">
    <property type="entry name" value="Histone H3 K4-specific methyltransferase SET7/9 N-terminal domain"/>
    <property type="match status" value="1"/>
</dbReference>
<feature type="signal peptide" evidence="2">
    <location>
        <begin position="1"/>
        <end position="34"/>
    </location>
</feature>
<dbReference type="Gene3D" id="2.20.110.10">
    <property type="entry name" value="Histone H3 K4-specific methyltransferase SET7/9 N-terminal domain"/>
    <property type="match status" value="1"/>
</dbReference>
<dbReference type="InterPro" id="IPR003409">
    <property type="entry name" value="MORN"/>
</dbReference>
<keyword evidence="1" id="KW-0677">Repeat</keyword>
<evidence type="ECO:0000313" key="4">
    <source>
        <dbReference type="Proteomes" id="UP000316968"/>
    </source>
</evidence>
<dbReference type="RefSeq" id="WP_141446619.1">
    <property type="nucleotide sequence ID" value="NZ_CP041217.1"/>
</dbReference>
<dbReference type="OrthoDB" id="7059515at2"/>
<feature type="chain" id="PRO_5021353827" description="MORN repeat-containing protein" evidence="2">
    <location>
        <begin position="35"/>
        <end position="248"/>
    </location>
</feature>
<evidence type="ECO:0008006" key="5">
    <source>
        <dbReference type="Google" id="ProtNLM"/>
    </source>
</evidence>
<keyword evidence="2" id="KW-0732">Signal</keyword>
<organism evidence="3 4">
    <name type="scientific">Saccharibacillus brassicae</name>
    <dbReference type="NCBI Taxonomy" id="2583377"/>
    <lineage>
        <taxon>Bacteria</taxon>
        <taxon>Bacillati</taxon>
        <taxon>Bacillota</taxon>
        <taxon>Bacilli</taxon>
        <taxon>Bacillales</taxon>
        <taxon>Paenibacillaceae</taxon>
        <taxon>Saccharibacillus</taxon>
    </lineage>
</organism>
<proteinExistence type="predicted"/>
<dbReference type="PANTHER" id="PTHR23084">
    <property type="entry name" value="PHOSPHATIDYLINOSITOL-4-PHOSPHATE 5-KINASE RELATED"/>
    <property type="match status" value="1"/>
</dbReference>
<evidence type="ECO:0000256" key="2">
    <source>
        <dbReference type="SAM" id="SignalP"/>
    </source>
</evidence>
<sequence>MNNKKLLTLLLVAAVPLAGLAPLPLPAVTSSAQAASAKQALKLPSGASYYGEVRNGQPHGRGTLAWSPSKTYSGTFKSGKRSGTGKYVNTYLDSATGRLHKIVYNGTWSADEMNGRGVWTEQVYAPDGLMFSNGIRTGLFAQNKLNQGYQVVHAQADPDYSFSYRSPGFRLDVLGSNVSPLADWRSGTLFDVRYRKGSIRHDYSLFQGSTPAEEKRRLASLRYLLGVTDEVAPYLRQFRALSQDLPLD</sequence>